<feature type="chain" id="PRO_5003455281" evidence="2">
    <location>
        <begin position="18"/>
        <end position="577"/>
    </location>
</feature>
<dbReference type="PANTHER" id="PTHR40142">
    <property type="entry name" value="BPI FOLD-CONTAINING FAMILY B, MEMBER 9B-RELATED"/>
    <property type="match status" value="1"/>
</dbReference>
<dbReference type="Ensembl" id="ENSLAFT00000014547.3">
    <property type="protein sequence ID" value="ENSLAFP00000012186.3"/>
    <property type="gene ID" value="ENSLAFG00000014548.3"/>
</dbReference>
<organism evidence="3 4">
    <name type="scientific">Loxodonta africana</name>
    <name type="common">African elephant</name>
    <dbReference type="NCBI Taxonomy" id="9785"/>
    <lineage>
        <taxon>Eukaryota</taxon>
        <taxon>Metazoa</taxon>
        <taxon>Chordata</taxon>
        <taxon>Craniata</taxon>
        <taxon>Vertebrata</taxon>
        <taxon>Euteleostomi</taxon>
        <taxon>Mammalia</taxon>
        <taxon>Eutheria</taxon>
        <taxon>Afrotheria</taxon>
        <taxon>Proboscidea</taxon>
        <taxon>Elephantidae</taxon>
        <taxon>Loxodonta</taxon>
    </lineage>
</organism>
<dbReference type="GO" id="GO:0007608">
    <property type="term" value="P:sensory perception of smell"/>
    <property type="evidence" value="ECO:0007669"/>
    <property type="project" value="InterPro"/>
</dbReference>
<dbReference type="GeneTree" id="ENSGT00940000164301"/>
<evidence type="ECO:0000313" key="4">
    <source>
        <dbReference type="Proteomes" id="UP000007646"/>
    </source>
</evidence>
<evidence type="ECO:0000313" key="3">
    <source>
        <dbReference type="Ensembl" id="ENSLAFP00000012186.3"/>
    </source>
</evidence>
<reference evidence="3 4" key="1">
    <citation type="submission" date="2009-06" db="EMBL/GenBank/DDBJ databases">
        <title>The Genome Sequence of Loxodonta africana (African elephant).</title>
        <authorList>
            <person name="Di Palma F."/>
            <person name="Heiman D."/>
            <person name="Young S."/>
            <person name="Johnson J."/>
            <person name="Lander E.S."/>
            <person name="Lindblad-Toh K."/>
        </authorList>
    </citation>
    <scope>NUCLEOTIDE SEQUENCE [LARGE SCALE GENOMIC DNA]</scope>
    <source>
        <strain evidence="3 4">Isolate ISIS603380</strain>
    </source>
</reference>
<name>G3TDG1_LOXAF</name>
<reference evidence="3" key="3">
    <citation type="submission" date="2025-09" db="UniProtKB">
        <authorList>
            <consortium name="Ensembl"/>
        </authorList>
    </citation>
    <scope>IDENTIFICATION</scope>
    <source>
        <strain evidence="3">Isolate ISIS603380</strain>
    </source>
</reference>
<dbReference type="HOGENOM" id="CLU_032312_0_0_1"/>
<evidence type="ECO:0000256" key="2">
    <source>
        <dbReference type="SAM" id="SignalP"/>
    </source>
</evidence>
<dbReference type="PANTHER" id="PTHR40142:SF1">
    <property type="entry name" value="BPI FOLD CONTAINING FAMILY B, MEMBER 9B-RELATED"/>
    <property type="match status" value="1"/>
</dbReference>
<accession>G3TDG1</accession>
<feature type="signal peptide" evidence="2">
    <location>
        <begin position="1"/>
        <end position="17"/>
    </location>
</feature>
<dbReference type="OMA" id="DCKNSTG"/>
<dbReference type="InParanoid" id="G3TDG1"/>
<dbReference type="InterPro" id="IPR034433">
    <property type="entry name" value="Vomeromodulin"/>
</dbReference>
<keyword evidence="2" id="KW-0732">Signal</keyword>
<protein>
    <submittedName>
        <fullName evidence="3">Uncharacterized protein</fullName>
    </submittedName>
</protein>
<reference evidence="3" key="2">
    <citation type="submission" date="2025-08" db="UniProtKB">
        <authorList>
            <consortium name="Ensembl"/>
        </authorList>
    </citation>
    <scope>IDENTIFICATION</scope>
    <source>
        <strain evidence="3">Isolate ISIS603380</strain>
    </source>
</reference>
<dbReference type="AlphaFoldDB" id="G3TDG1"/>
<evidence type="ECO:0000256" key="1">
    <source>
        <dbReference type="SAM" id="MobiDB-lite"/>
    </source>
</evidence>
<sequence>MLTLWAIAVMLSVHVTALITVTPPSDTNNLPVPPPLNVLSRGPSIPKGHTLRNCPAGTAGGRCPTVATYFISKHKLQSYLNATLPQKMEKMLLCEKVDMAGILGSVISTLTSSLSVLDGIGVGGILGNGGSSSNSEDILSGSQQPQDSQPASGSENDALNGLTGTLGLQKLSLPVNGLNRLTGLLGLPKVPSSANDVADKVSALKESADSALNTAVAPAVKGVVGDLINTVNVDELLLGMKVTKVTVETVNLNLTGDGIHVYATAIVSIGGKGLPGPIVNKVGFKVATEMFLTIGISTSNTKCPTLQVQNKDIAAKKVSILIVEMLTDSLPLPLPNPVPLGDMVAKLLTVELSSQAGEKENSKSCAVAFSDVNECKNSTSLFKYRLRMTFSKDGLSIFYCADAVLNGKSIPVPGSRLPPGSKSAKISLTLSHNLVKIIFAKTAKQSSVLKDGLRTTITKISRSYNTQKEIQATYSVNIHRDRKHIATGETSLTLSHVSKISSNKLVTNIKLFSPAHSVTPPEAIEEVGEIIKETLKKFYFGISEGLNEINVPEGLPPFHLNDAPVVNVNLKDLQAAN</sequence>
<keyword evidence="4" id="KW-1185">Reference proteome</keyword>
<feature type="region of interest" description="Disordered" evidence="1">
    <location>
        <begin position="133"/>
        <end position="159"/>
    </location>
</feature>
<dbReference type="eggNOG" id="ENOG502TKQD">
    <property type="taxonomic scope" value="Eukaryota"/>
</dbReference>
<proteinExistence type="predicted"/>
<feature type="compositionally biased region" description="Polar residues" evidence="1">
    <location>
        <begin position="136"/>
        <end position="157"/>
    </location>
</feature>
<dbReference type="Proteomes" id="UP000007646">
    <property type="component" value="Unassembled WGS sequence"/>
</dbReference>